<dbReference type="Pfam" id="PF12998">
    <property type="entry name" value="ING"/>
    <property type="match status" value="1"/>
</dbReference>
<dbReference type="InterPro" id="IPR024610">
    <property type="entry name" value="ING_N_histone-binding"/>
</dbReference>
<comment type="domain">
    <text evidence="11">The PHD-type zinc finger mediates the binding to H3K4me3.</text>
</comment>
<organism evidence="14 15">
    <name type="scientific">Acaromyces ingoldii</name>
    <dbReference type="NCBI Taxonomy" id="215250"/>
    <lineage>
        <taxon>Eukaryota</taxon>
        <taxon>Fungi</taxon>
        <taxon>Dikarya</taxon>
        <taxon>Basidiomycota</taxon>
        <taxon>Ustilaginomycotina</taxon>
        <taxon>Exobasidiomycetes</taxon>
        <taxon>Exobasidiales</taxon>
        <taxon>Cryptobasidiaceae</taxon>
        <taxon>Acaromyces</taxon>
    </lineage>
</organism>
<dbReference type="CDD" id="cd16858">
    <property type="entry name" value="ING_ING3_Yng2p"/>
    <property type="match status" value="1"/>
</dbReference>
<feature type="compositionally biased region" description="Low complexity" evidence="12">
    <location>
        <begin position="250"/>
        <end position="275"/>
    </location>
</feature>
<dbReference type="Proteomes" id="UP000245768">
    <property type="component" value="Unassembled WGS sequence"/>
</dbReference>
<dbReference type="SUPFAM" id="SSF57903">
    <property type="entry name" value="FYVE/PHD zinc finger"/>
    <property type="match status" value="1"/>
</dbReference>
<feature type="compositionally biased region" description="Acidic residues" evidence="12">
    <location>
        <begin position="291"/>
        <end position="300"/>
    </location>
</feature>
<gene>
    <name evidence="14" type="ORF">FA10DRAFT_264834</name>
</gene>
<dbReference type="InParanoid" id="A0A316YYV3"/>
<feature type="binding site" evidence="9">
    <location>
        <position position="307"/>
    </location>
    <ligand>
        <name>Zn(2+)</name>
        <dbReference type="ChEBI" id="CHEBI:29105"/>
        <label>1</label>
    </ligand>
</feature>
<proteinExistence type="inferred from homology"/>
<keyword evidence="4 10" id="KW-0863">Zinc-finger</keyword>
<dbReference type="Gene3D" id="3.30.40.10">
    <property type="entry name" value="Zinc/RING finger domain, C3HC4 (zinc finger)"/>
    <property type="match status" value="1"/>
</dbReference>
<feature type="binding site" evidence="9">
    <location>
        <position position="348"/>
    </location>
    <ligand>
        <name>Zn(2+)</name>
        <dbReference type="ChEBI" id="CHEBI:29105"/>
        <label>2</label>
    </ligand>
</feature>
<evidence type="ECO:0000256" key="1">
    <source>
        <dbReference type="ARBA" id="ARBA00004123"/>
    </source>
</evidence>
<dbReference type="STRING" id="215250.A0A316YYV3"/>
<evidence type="ECO:0000256" key="10">
    <source>
        <dbReference type="PROSITE-ProRule" id="PRU00146"/>
    </source>
</evidence>
<dbReference type="InterPro" id="IPR013083">
    <property type="entry name" value="Znf_RING/FYVE/PHD"/>
</dbReference>
<feature type="site" description="Histone H3K4me3 binding" evidence="8">
    <location>
        <position position="304"/>
    </location>
</feature>
<dbReference type="InterPro" id="IPR019787">
    <property type="entry name" value="Znf_PHD-finger"/>
</dbReference>
<feature type="region of interest" description="Disordered" evidence="12">
    <location>
        <begin position="180"/>
        <end position="300"/>
    </location>
</feature>
<dbReference type="OrthoDB" id="5411773at2759"/>
<dbReference type="FunCoup" id="A0A316YYV3">
    <property type="interactions" value="90"/>
</dbReference>
<feature type="binding site" evidence="9">
    <location>
        <position position="323"/>
    </location>
    <ligand>
        <name>Zn(2+)</name>
        <dbReference type="ChEBI" id="CHEBI:29105"/>
        <label>2</label>
    </ligand>
</feature>
<evidence type="ECO:0000256" key="4">
    <source>
        <dbReference type="ARBA" id="ARBA00022771"/>
    </source>
</evidence>
<comment type="function">
    <text evidence="11">Component of an histone acetyltransferase complex.</text>
</comment>
<dbReference type="GO" id="GO:0006325">
    <property type="term" value="P:chromatin organization"/>
    <property type="evidence" value="ECO:0007669"/>
    <property type="project" value="UniProtKB-KW"/>
</dbReference>
<dbReference type="SMART" id="SM00249">
    <property type="entry name" value="PHD"/>
    <property type="match status" value="1"/>
</dbReference>
<evidence type="ECO:0000259" key="13">
    <source>
        <dbReference type="PROSITE" id="PS50016"/>
    </source>
</evidence>
<dbReference type="AlphaFoldDB" id="A0A316YYV3"/>
<evidence type="ECO:0000256" key="8">
    <source>
        <dbReference type="PIRSR" id="PIRSR628651-50"/>
    </source>
</evidence>
<evidence type="ECO:0000313" key="15">
    <source>
        <dbReference type="Proteomes" id="UP000245768"/>
    </source>
</evidence>
<evidence type="ECO:0000256" key="5">
    <source>
        <dbReference type="ARBA" id="ARBA00022833"/>
    </source>
</evidence>
<evidence type="ECO:0000256" key="11">
    <source>
        <dbReference type="RuleBase" id="RU361213"/>
    </source>
</evidence>
<dbReference type="PANTHER" id="PTHR10333">
    <property type="entry name" value="INHIBITOR OF GROWTH PROTEIN"/>
    <property type="match status" value="1"/>
</dbReference>
<dbReference type="InterPro" id="IPR001965">
    <property type="entry name" value="Znf_PHD"/>
</dbReference>
<feature type="binding site" evidence="9">
    <location>
        <position position="305"/>
    </location>
    <ligand>
        <name>Zn(2+)</name>
        <dbReference type="ChEBI" id="CHEBI:29105"/>
        <label>1</label>
    </ligand>
</feature>
<dbReference type="SMART" id="SM01408">
    <property type="entry name" value="ING"/>
    <property type="match status" value="1"/>
</dbReference>
<evidence type="ECO:0000256" key="3">
    <source>
        <dbReference type="ARBA" id="ARBA00022723"/>
    </source>
</evidence>
<dbReference type="Gene3D" id="6.10.140.1740">
    <property type="match status" value="1"/>
</dbReference>
<evidence type="ECO:0000256" key="6">
    <source>
        <dbReference type="ARBA" id="ARBA00022853"/>
    </source>
</evidence>
<feature type="binding site" evidence="9">
    <location>
        <position position="345"/>
    </location>
    <ligand>
        <name>Zn(2+)</name>
        <dbReference type="ChEBI" id="CHEBI:29105"/>
        <label>2</label>
    </ligand>
</feature>
<feature type="binding site" evidence="9">
    <location>
        <position position="318"/>
    </location>
    <ligand>
        <name>Zn(2+)</name>
        <dbReference type="ChEBI" id="CHEBI:29105"/>
        <label>2</label>
    </ligand>
</feature>
<dbReference type="RefSeq" id="XP_025381490.1">
    <property type="nucleotide sequence ID" value="XM_025520811.1"/>
</dbReference>
<dbReference type="GO" id="GO:0008270">
    <property type="term" value="F:zinc ion binding"/>
    <property type="evidence" value="ECO:0007669"/>
    <property type="project" value="UniProtKB-KW"/>
</dbReference>
<dbReference type="GO" id="GO:0000785">
    <property type="term" value="C:chromatin"/>
    <property type="evidence" value="ECO:0007669"/>
    <property type="project" value="UniProtKB-ARBA"/>
</dbReference>
<dbReference type="InterPro" id="IPR011011">
    <property type="entry name" value="Znf_FYVE_PHD"/>
</dbReference>
<dbReference type="PROSITE" id="PS50016">
    <property type="entry name" value="ZF_PHD_2"/>
    <property type="match status" value="1"/>
</dbReference>
<feature type="domain" description="PHD-type" evidence="13">
    <location>
        <begin position="302"/>
        <end position="351"/>
    </location>
</feature>
<name>A0A316YYV3_9BASI</name>
<feature type="site" description="Histone H3K4me3 binding" evidence="8">
    <location>
        <position position="319"/>
    </location>
</feature>
<evidence type="ECO:0000256" key="7">
    <source>
        <dbReference type="ARBA" id="ARBA00023242"/>
    </source>
</evidence>
<dbReference type="EMBL" id="KZ819634">
    <property type="protein sequence ID" value="PWN94292.1"/>
    <property type="molecule type" value="Genomic_DNA"/>
</dbReference>
<comment type="similarity">
    <text evidence="2 11">Belongs to the ING family.</text>
</comment>
<dbReference type="InterPro" id="IPR019786">
    <property type="entry name" value="Zinc_finger_PHD-type_CS"/>
</dbReference>
<dbReference type="InterPro" id="IPR028651">
    <property type="entry name" value="ING_fam"/>
</dbReference>
<dbReference type="GO" id="GO:0005634">
    <property type="term" value="C:nucleus"/>
    <property type="evidence" value="ECO:0007669"/>
    <property type="project" value="UniProtKB-SubCell"/>
</dbReference>
<keyword evidence="5 9" id="KW-0862">Zinc</keyword>
<feature type="site" description="Histone H3K4me3 binding" evidence="8">
    <location>
        <position position="315"/>
    </location>
</feature>
<evidence type="ECO:0000256" key="12">
    <source>
        <dbReference type="SAM" id="MobiDB-lite"/>
    </source>
</evidence>
<feature type="binding site" evidence="9">
    <location>
        <position position="332"/>
    </location>
    <ligand>
        <name>Zn(2+)</name>
        <dbReference type="ChEBI" id="CHEBI:29105"/>
        <label>1</label>
    </ligand>
</feature>
<keyword evidence="7 11" id="KW-0539">Nucleus</keyword>
<keyword evidence="3 9" id="KW-0479">Metal-binding</keyword>
<evidence type="ECO:0000256" key="9">
    <source>
        <dbReference type="PIRSR" id="PIRSR628651-51"/>
    </source>
</evidence>
<accession>A0A316YYV3</accession>
<evidence type="ECO:0000256" key="2">
    <source>
        <dbReference type="ARBA" id="ARBA00010210"/>
    </source>
</evidence>
<dbReference type="GO" id="GO:0006355">
    <property type="term" value="P:regulation of DNA-templated transcription"/>
    <property type="evidence" value="ECO:0007669"/>
    <property type="project" value="TreeGrafter"/>
</dbReference>
<keyword evidence="15" id="KW-1185">Reference proteome</keyword>
<dbReference type="PANTHER" id="PTHR10333:SF42">
    <property type="entry name" value="INHIBITOR OF GROWTH PROTEIN 5"/>
    <property type="match status" value="1"/>
</dbReference>
<sequence length="371" mass="39237">MIEDPGEIAQMASEFVSTLDNLPLEVNHIIKEIEHKDQKVQDMLPKIAAREAQLRDLLARGTTAENGSNGTATSNGSGATLVMTDADRQKADKLVEKIKHDYQRADEWNGQKEALAKGLWRSVCAHHKRLSNEVARIAPHLIQEAEQFTGLANGTGSAAALSLPSLASLPAALAGLKSPGGEMTPTIGTKRKAPPGALTPTGGIRGESAPRSTRPPSADRSTPMAAASPLGAGATGSTSLKKQVGRPRQSGLSNLAASSSSPLGSGSMALAASSGGPHGAMGPSSDRPDAEGEEGGEEKDETLYCHCQRVSFGEMIGCDSDECPYEWFHLSCVGLSKPLPQTWYCPDCKERMEKEKAEKSIKKRKRQSMGA</sequence>
<dbReference type="PROSITE" id="PS01359">
    <property type="entry name" value="ZF_PHD_1"/>
    <property type="match status" value="1"/>
</dbReference>
<dbReference type="GeneID" id="37042727"/>
<keyword evidence="6 11" id="KW-0156">Chromatin regulator</keyword>
<protein>
    <recommendedName>
        <fullName evidence="11">Chromatin modification-related protein</fullName>
    </recommendedName>
</protein>
<evidence type="ECO:0000313" key="14">
    <source>
        <dbReference type="EMBL" id="PWN94292.1"/>
    </source>
</evidence>
<comment type="subcellular location">
    <subcellularLocation>
        <location evidence="1 11">Nucleus</location>
    </subcellularLocation>
</comment>
<comment type="subunit">
    <text evidence="11">Component of an histone acetyltransferase complex. Interacts with H3K4me3 and to a lesser extent with H3K4me2.</text>
</comment>
<feature type="binding site" evidence="9">
    <location>
        <position position="329"/>
    </location>
    <ligand>
        <name>Zn(2+)</name>
        <dbReference type="ChEBI" id="CHEBI:29105"/>
        <label>1</label>
    </ligand>
</feature>
<feature type="site" description="Histone H3K4me3 binding" evidence="8">
    <location>
        <position position="327"/>
    </location>
</feature>
<dbReference type="CDD" id="cd15505">
    <property type="entry name" value="PHD_ING"/>
    <property type="match status" value="1"/>
</dbReference>
<reference evidence="14 15" key="1">
    <citation type="journal article" date="2018" name="Mol. Biol. Evol.">
        <title>Broad Genomic Sampling Reveals a Smut Pathogenic Ancestry of the Fungal Clade Ustilaginomycotina.</title>
        <authorList>
            <person name="Kijpornyongpan T."/>
            <person name="Mondo S.J."/>
            <person name="Barry K."/>
            <person name="Sandor L."/>
            <person name="Lee J."/>
            <person name="Lipzen A."/>
            <person name="Pangilinan J."/>
            <person name="LaButti K."/>
            <person name="Hainaut M."/>
            <person name="Henrissat B."/>
            <person name="Grigoriev I.V."/>
            <person name="Spatafora J.W."/>
            <person name="Aime M.C."/>
        </authorList>
    </citation>
    <scope>NUCLEOTIDE SEQUENCE [LARGE SCALE GENOMIC DNA]</scope>
    <source>
        <strain evidence="14 15">MCA 4198</strain>
    </source>
</reference>